<protein>
    <submittedName>
        <fullName evidence="3">Uncharacterized protein</fullName>
    </submittedName>
</protein>
<dbReference type="AlphaFoldDB" id="A0AAV5SCH9"/>
<evidence type="ECO:0000256" key="1">
    <source>
        <dbReference type="SAM" id="MobiDB-lite"/>
    </source>
</evidence>
<name>A0AAV5SCH9_9BILA</name>
<evidence type="ECO:0000256" key="2">
    <source>
        <dbReference type="SAM" id="Phobius"/>
    </source>
</evidence>
<comment type="caution">
    <text evidence="3">The sequence shown here is derived from an EMBL/GenBank/DDBJ whole genome shotgun (WGS) entry which is preliminary data.</text>
</comment>
<feature type="transmembrane region" description="Helical" evidence="2">
    <location>
        <begin position="122"/>
        <end position="142"/>
    </location>
</feature>
<accession>A0AAV5SCH9</accession>
<evidence type="ECO:0000313" key="4">
    <source>
        <dbReference type="Proteomes" id="UP001432027"/>
    </source>
</evidence>
<keyword evidence="2" id="KW-1133">Transmembrane helix</keyword>
<organism evidence="3 4">
    <name type="scientific">Pristionchus entomophagus</name>
    <dbReference type="NCBI Taxonomy" id="358040"/>
    <lineage>
        <taxon>Eukaryota</taxon>
        <taxon>Metazoa</taxon>
        <taxon>Ecdysozoa</taxon>
        <taxon>Nematoda</taxon>
        <taxon>Chromadorea</taxon>
        <taxon>Rhabditida</taxon>
        <taxon>Rhabditina</taxon>
        <taxon>Diplogasteromorpha</taxon>
        <taxon>Diplogasteroidea</taxon>
        <taxon>Neodiplogasteridae</taxon>
        <taxon>Pristionchus</taxon>
    </lineage>
</organism>
<feature type="non-terminal residue" evidence="3">
    <location>
        <position position="1"/>
    </location>
</feature>
<feature type="region of interest" description="Disordered" evidence="1">
    <location>
        <begin position="154"/>
        <end position="185"/>
    </location>
</feature>
<reference evidence="3" key="1">
    <citation type="submission" date="2023-10" db="EMBL/GenBank/DDBJ databases">
        <title>Genome assembly of Pristionchus species.</title>
        <authorList>
            <person name="Yoshida K."/>
            <person name="Sommer R.J."/>
        </authorList>
    </citation>
    <scope>NUCLEOTIDE SEQUENCE</scope>
    <source>
        <strain evidence="3">RS0144</strain>
    </source>
</reference>
<keyword evidence="2" id="KW-0472">Membrane</keyword>
<dbReference type="EMBL" id="BTSX01000001">
    <property type="protein sequence ID" value="GMS79064.1"/>
    <property type="molecule type" value="Genomic_DNA"/>
</dbReference>
<dbReference type="Proteomes" id="UP001432027">
    <property type="component" value="Unassembled WGS sequence"/>
</dbReference>
<evidence type="ECO:0000313" key="3">
    <source>
        <dbReference type="EMBL" id="GMS79064.1"/>
    </source>
</evidence>
<sequence length="185" mass="19890">LSGSLACSGVTLRKVELTSVASTLYIDEGSSLHLVADQKLLPVTELYWQSSGSPLPEYQSFLPCAEQDPNIVVHENGRDVLMIKVDDTSASQRLFASNGKSTISVQLKIHRKSISATDVSGALMWIGIICGFFLIMVVFVVVMRVMRRPTEAAAADTKDAAHAAASGQSEGATRKESAPEEPFGY</sequence>
<keyword evidence="2" id="KW-0812">Transmembrane</keyword>
<feature type="non-terminal residue" evidence="3">
    <location>
        <position position="185"/>
    </location>
</feature>
<keyword evidence="4" id="KW-1185">Reference proteome</keyword>
<proteinExistence type="predicted"/>
<gene>
    <name evidence="3" type="ORF">PENTCL1PPCAC_1239</name>
</gene>